<keyword evidence="1 7" id="KW-0963">Cytoplasm</keyword>
<comment type="similarity">
    <text evidence="7">Belongs to the tRNA(Ile)-lysidine synthase family.</text>
</comment>
<dbReference type="InterPro" id="IPR011063">
    <property type="entry name" value="TilS/TtcA_N"/>
</dbReference>
<dbReference type="EMBL" id="CP058905">
    <property type="protein sequence ID" value="QLJ98306.1"/>
    <property type="molecule type" value="Genomic_DNA"/>
</dbReference>
<dbReference type="GO" id="GO:0005737">
    <property type="term" value="C:cytoplasm"/>
    <property type="evidence" value="ECO:0007669"/>
    <property type="project" value="UniProtKB-SubCell"/>
</dbReference>
<dbReference type="PANTHER" id="PTHR43033:SF1">
    <property type="entry name" value="TRNA(ILE)-LYSIDINE SYNTHASE-RELATED"/>
    <property type="match status" value="1"/>
</dbReference>
<dbReference type="Pfam" id="PF09179">
    <property type="entry name" value="TilS"/>
    <property type="match status" value="1"/>
</dbReference>
<feature type="domain" description="tRNA(Ile)-lysidine/2-thiocytidine synthase N-terminal" evidence="8">
    <location>
        <begin position="28"/>
        <end position="207"/>
    </location>
</feature>
<comment type="function">
    <text evidence="7">Ligates lysine onto the cytidine present at position 34 of the AUA codon-specific tRNA(Ile) that contains the anticodon CAU, in an ATP-dependent manner. Cytidine is converted to lysidine, thus changing the amino acid specificity of the tRNA from methionine to isoleucine.</text>
</comment>
<name>A0A7D6C5R5_9ACTN</name>
<dbReference type="GO" id="GO:0005524">
    <property type="term" value="F:ATP binding"/>
    <property type="evidence" value="ECO:0007669"/>
    <property type="project" value="UniProtKB-UniRule"/>
</dbReference>
<evidence type="ECO:0000256" key="1">
    <source>
        <dbReference type="ARBA" id="ARBA00022490"/>
    </source>
</evidence>
<sequence length="364" mass="36205">MPVLAPPVAAVRLAVRRALAGLAGAGPVLVACSGGADSLALAAAAAFVAPRLGRPVGLVTVDHALQAGSDRRAADVAAWAAGAGFAPAEAVRVEVSGRPGGPEAAAREARYQALVEAARRHGAAALLTGHTRDDQAETVLLALARGAGPRGLAGMPPRRDLCGVPLLRPLLDVSREETRKACAALGLTPWEDPHNADASYARARVRADALPALVRALGPGVVDNLARTARLVAADTAALDALSAAALSAPAAEPGDAPSGGIPVSAPAGAGGSALAGVRAPDGGLAVTALAGLAPAVRTRVLHAWARELGAPPAALSHRHVAALDTLVTDWHGQGEVHLPGGLRVVRRAGRLTASGGSAAPREP</sequence>
<comment type="subcellular location">
    <subcellularLocation>
        <location evidence="7">Cytoplasm</location>
    </subcellularLocation>
</comment>
<dbReference type="NCBIfam" id="TIGR02432">
    <property type="entry name" value="lysidine_TilS_N"/>
    <property type="match status" value="1"/>
</dbReference>
<feature type="domain" description="tRNA(Ile)-lysidine synthase substrate-binding" evidence="9">
    <location>
        <begin position="285"/>
        <end position="352"/>
    </location>
</feature>
<accession>A0A7D6C5R5</accession>
<keyword evidence="2 7" id="KW-0436">Ligase</keyword>
<dbReference type="InterPro" id="IPR012094">
    <property type="entry name" value="tRNA_Ile_lys_synt"/>
</dbReference>
<keyword evidence="5 7" id="KW-0067">ATP-binding</keyword>
<evidence type="ECO:0000256" key="3">
    <source>
        <dbReference type="ARBA" id="ARBA00022694"/>
    </source>
</evidence>
<gene>
    <name evidence="7 10" type="primary">tilS</name>
    <name evidence="10" type="ORF">HZU44_26955</name>
</gene>
<evidence type="ECO:0000256" key="6">
    <source>
        <dbReference type="ARBA" id="ARBA00048539"/>
    </source>
</evidence>
<dbReference type="InterPro" id="IPR014729">
    <property type="entry name" value="Rossmann-like_a/b/a_fold"/>
</dbReference>
<evidence type="ECO:0000256" key="4">
    <source>
        <dbReference type="ARBA" id="ARBA00022741"/>
    </source>
</evidence>
<evidence type="ECO:0000259" key="9">
    <source>
        <dbReference type="Pfam" id="PF09179"/>
    </source>
</evidence>
<keyword evidence="3 7" id="KW-0819">tRNA processing</keyword>
<protein>
    <recommendedName>
        <fullName evidence="7">tRNA(Ile)-lysidine synthase</fullName>
        <ecNumber evidence="7">6.3.4.19</ecNumber>
    </recommendedName>
    <alternativeName>
        <fullName evidence="7">tRNA(Ile)-2-lysyl-cytidine synthase</fullName>
    </alternativeName>
    <alternativeName>
        <fullName evidence="7">tRNA(Ile)-lysidine synthetase</fullName>
    </alternativeName>
</protein>
<organism evidence="10">
    <name type="scientific">Micromonospora carbonacea</name>
    <dbReference type="NCBI Taxonomy" id="47853"/>
    <lineage>
        <taxon>Bacteria</taxon>
        <taxon>Bacillati</taxon>
        <taxon>Actinomycetota</taxon>
        <taxon>Actinomycetes</taxon>
        <taxon>Micromonosporales</taxon>
        <taxon>Micromonosporaceae</taxon>
        <taxon>Micromonospora</taxon>
    </lineage>
</organism>
<dbReference type="HAMAP" id="MF_01161">
    <property type="entry name" value="tRNA_Ile_lys_synt"/>
    <property type="match status" value="1"/>
</dbReference>
<dbReference type="PANTHER" id="PTHR43033">
    <property type="entry name" value="TRNA(ILE)-LYSIDINE SYNTHASE-RELATED"/>
    <property type="match status" value="1"/>
</dbReference>
<dbReference type="GO" id="GO:0032267">
    <property type="term" value="F:tRNA(Ile)-lysidine synthase activity"/>
    <property type="evidence" value="ECO:0007669"/>
    <property type="project" value="UniProtKB-EC"/>
</dbReference>
<evidence type="ECO:0000256" key="7">
    <source>
        <dbReference type="HAMAP-Rule" id="MF_01161"/>
    </source>
</evidence>
<evidence type="ECO:0000256" key="5">
    <source>
        <dbReference type="ARBA" id="ARBA00022840"/>
    </source>
</evidence>
<dbReference type="Gene3D" id="3.40.50.620">
    <property type="entry name" value="HUPs"/>
    <property type="match status" value="1"/>
</dbReference>
<dbReference type="Gene3D" id="1.20.59.20">
    <property type="match status" value="1"/>
</dbReference>
<evidence type="ECO:0000256" key="2">
    <source>
        <dbReference type="ARBA" id="ARBA00022598"/>
    </source>
</evidence>
<proteinExistence type="inferred from homology"/>
<comment type="catalytic activity">
    <reaction evidence="6 7">
        <text>cytidine(34) in tRNA(Ile2) + L-lysine + ATP = lysidine(34) in tRNA(Ile2) + AMP + diphosphate + H(+)</text>
        <dbReference type="Rhea" id="RHEA:43744"/>
        <dbReference type="Rhea" id="RHEA-COMP:10625"/>
        <dbReference type="Rhea" id="RHEA-COMP:10670"/>
        <dbReference type="ChEBI" id="CHEBI:15378"/>
        <dbReference type="ChEBI" id="CHEBI:30616"/>
        <dbReference type="ChEBI" id="CHEBI:32551"/>
        <dbReference type="ChEBI" id="CHEBI:33019"/>
        <dbReference type="ChEBI" id="CHEBI:82748"/>
        <dbReference type="ChEBI" id="CHEBI:83665"/>
        <dbReference type="ChEBI" id="CHEBI:456215"/>
        <dbReference type="EC" id="6.3.4.19"/>
    </reaction>
</comment>
<evidence type="ECO:0000259" key="8">
    <source>
        <dbReference type="Pfam" id="PF01171"/>
    </source>
</evidence>
<reference evidence="10" key="1">
    <citation type="submission" date="2020-08" db="EMBL/GenBank/DDBJ databases">
        <title>A bifunctional nitrone conjugated secondary metabolite targeting the ribosome.</title>
        <authorList>
            <person name="Limbrick E.M."/>
            <person name="Graf M."/>
            <person name="Derewacz D.K."/>
            <person name="Nguyen F."/>
            <person name="Spraggins J.M."/>
            <person name="Wieland M."/>
            <person name="Ynigez-Gutierrez A.E."/>
            <person name="Reisman B.J."/>
            <person name="Zinshteyn B."/>
            <person name="McCulloch K."/>
            <person name="Iverson T.M."/>
            <person name="Green R."/>
            <person name="Wilson D.N."/>
            <person name="Bachmann B.O."/>
        </authorList>
    </citation>
    <scope>NUCLEOTIDE SEQUENCE</scope>
    <source>
        <strain evidence="10">Africana</strain>
    </source>
</reference>
<dbReference type="AlphaFoldDB" id="A0A7D6C5R5"/>
<dbReference type="SUPFAM" id="SSF82829">
    <property type="entry name" value="MesJ substrate recognition domain-like"/>
    <property type="match status" value="1"/>
</dbReference>
<dbReference type="InterPro" id="IPR012795">
    <property type="entry name" value="tRNA_Ile_lys_synt_N"/>
</dbReference>
<dbReference type="GO" id="GO:0006400">
    <property type="term" value="P:tRNA modification"/>
    <property type="evidence" value="ECO:0007669"/>
    <property type="project" value="UniProtKB-UniRule"/>
</dbReference>
<dbReference type="EC" id="6.3.4.19" evidence="7"/>
<dbReference type="InterPro" id="IPR015262">
    <property type="entry name" value="tRNA_Ile_lys_synt_subst-bd"/>
</dbReference>
<dbReference type="Pfam" id="PF01171">
    <property type="entry name" value="ATP_bind_3"/>
    <property type="match status" value="1"/>
</dbReference>
<feature type="binding site" evidence="7">
    <location>
        <begin position="33"/>
        <end position="38"/>
    </location>
    <ligand>
        <name>ATP</name>
        <dbReference type="ChEBI" id="CHEBI:30616"/>
    </ligand>
</feature>
<dbReference type="SUPFAM" id="SSF52402">
    <property type="entry name" value="Adenine nucleotide alpha hydrolases-like"/>
    <property type="match status" value="1"/>
</dbReference>
<keyword evidence="4 7" id="KW-0547">Nucleotide-binding</keyword>
<comment type="domain">
    <text evidence="7">The N-terminal region contains the highly conserved SGGXDS motif, predicted to be a P-loop motif involved in ATP binding.</text>
</comment>
<evidence type="ECO:0000313" key="10">
    <source>
        <dbReference type="EMBL" id="QLJ98306.1"/>
    </source>
</evidence>
<dbReference type="CDD" id="cd01992">
    <property type="entry name" value="TilS_N"/>
    <property type="match status" value="1"/>
</dbReference>